<organism evidence="1 2">
    <name type="scientific">Rhodococcus antarcticus</name>
    <dbReference type="NCBI Taxonomy" id="2987751"/>
    <lineage>
        <taxon>Bacteria</taxon>
        <taxon>Bacillati</taxon>
        <taxon>Actinomycetota</taxon>
        <taxon>Actinomycetes</taxon>
        <taxon>Mycobacteriales</taxon>
        <taxon>Nocardiaceae</taxon>
        <taxon>Rhodococcus</taxon>
    </lineage>
</organism>
<accession>A0ABY6P569</accession>
<evidence type="ECO:0000313" key="2">
    <source>
        <dbReference type="Proteomes" id="UP001164965"/>
    </source>
</evidence>
<keyword evidence="2" id="KW-1185">Reference proteome</keyword>
<gene>
    <name evidence="1" type="ORF">RHODO2019_08850</name>
</gene>
<proteinExistence type="predicted"/>
<evidence type="ECO:0000313" key="1">
    <source>
        <dbReference type="EMBL" id="UZJ26481.1"/>
    </source>
</evidence>
<reference evidence="1" key="1">
    <citation type="submission" date="2022-10" db="EMBL/GenBank/DDBJ databases">
        <title>Rhodococcus sp.75.</title>
        <authorList>
            <person name="Sun M."/>
        </authorList>
    </citation>
    <scope>NUCLEOTIDE SEQUENCE</scope>
    <source>
        <strain evidence="1">75</strain>
    </source>
</reference>
<sequence length="60" mass="6192">MSTPTPGPLPAAPTRLDPAAVLAEVDHVLDRPVGDLAEEATALDGVHRRLAAALATIDRV</sequence>
<dbReference type="RefSeq" id="WP_265384585.1">
    <property type="nucleotide sequence ID" value="NZ_CP110615.1"/>
</dbReference>
<name>A0ABY6P569_9NOCA</name>
<dbReference type="EMBL" id="CP110615">
    <property type="protein sequence ID" value="UZJ26481.1"/>
    <property type="molecule type" value="Genomic_DNA"/>
</dbReference>
<protein>
    <submittedName>
        <fullName evidence="1">Uncharacterized protein</fullName>
    </submittedName>
</protein>
<dbReference type="Proteomes" id="UP001164965">
    <property type="component" value="Chromosome"/>
</dbReference>